<protein>
    <recommendedName>
        <fullName evidence="2">Integrase catalytic domain-containing protein</fullName>
    </recommendedName>
</protein>
<accession>A0A158P5I4</accession>
<dbReference type="EMBL" id="CAEY01000920">
    <property type="status" value="NOT_ANNOTATED_CDS"/>
    <property type="molecule type" value="Genomic_DNA"/>
</dbReference>
<dbReference type="GO" id="GO:0003676">
    <property type="term" value="F:nucleic acid binding"/>
    <property type="evidence" value="ECO:0007669"/>
    <property type="project" value="InterPro"/>
</dbReference>
<dbReference type="Gene3D" id="3.30.420.10">
    <property type="entry name" value="Ribonuclease H-like superfamily/Ribonuclease H"/>
    <property type="match status" value="1"/>
</dbReference>
<organism evidence="3 4">
    <name type="scientific">Tetranychus urticae</name>
    <name type="common">Two-spotted spider mite</name>
    <dbReference type="NCBI Taxonomy" id="32264"/>
    <lineage>
        <taxon>Eukaryota</taxon>
        <taxon>Metazoa</taxon>
        <taxon>Ecdysozoa</taxon>
        <taxon>Arthropoda</taxon>
        <taxon>Chelicerata</taxon>
        <taxon>Arachnida</taxon>
        <taxon>Acari</taxon>
        <taxon>Acariformes</taxon>
        <taxon>Trombidiformes</taxon>
        <taxon>Prostigmata</taxon>
        <taxon>Eleutherengona</taxon>
        <taxon>Raphignathae</taxon>
        <taxon>Tetranychoidea</taxon>
        <taxon>Tetranychidae</taxon>
        <taxon>Tetranychus</taxon>
    </lineage>
</organism>
<feature type="domain" description="Integrase catalytic" evidence="2">
    <location>
        <begin position="33"/>
        <end position="190"/>
    </location>
</feature>
<evidence type="ECO:0000313" key="3">
    <source>
        <dbReference type="EnsemblMetazoa" id="tetur32g02367.1"/>
    </source>
</evidence>
<dbReference type="PANTHER" id="PTHR37984:SF5">
    <property type="entry name" value="PROTEIN NYNRIN-LIKE"/>
    <property type="match status" value="1"/>
</dbReference>
<dbReference type="PROSITE" id="PS50994">
    <property type="entry name" value="INTEGRASE"/>
    <property type="match status" value="1"/>
</dbReference>
<feature type="region of interest" description="Disordered" evidence="1">
    <location>
        <begin position="312"/>
        <end position="339"/>
    </location>
</feature>
<dbReference type="InterPro" id="IPR001584">
    <property type="entry name" value="Integrase_cat-core"/>
</dbReference>
<feature type="compositionally biased region" description="Polar residues" evidence="1">
    <location>
        <begin position="318"/>
        <end position="332"/>
    </location>
</feature>
<proteinExistence type="predicted"/>
<keyword evidence="4" id="KW-1185">Reference proteome</keyword>
<reference evidence="4" key="1">
    <citation type="submission" date="2011-08" db="EMBL/GenBank/DDBJ databases">
        <authorList>
            <person name="Rombauts S."/>
        </authorList>
    </citation>
    <scope>NUCLEOTIDE SEQUENCE</scope>
    <source>
        <strain evidence="4">London</strain>
    </source>
</reference>
<dbReference type="GO" id="GO:0015074">
    <property type="term" value="P:DNA integration"/>
    <property type="evidence" value="ECO:0007669"/>
    <property type="project" value="InterPro"/>
</dbReference>
<dbReference type="FunFam" id="3.30.420.10:FF:000032">
    <property type="entry name" value="Retrovirus-related Pol polyprotein from transposon 297-like Protein"/>
    <property type="match status" value="1"/>
</dbReference>
<dbReference type="Proteomes" id="UP000015104">
    <property type="component" value="Unassembled WGS sequence"/>
</dbReference>
<dbReference type="STRING" id="32264.A0A158P5I4"/>
<dbReference type="InterPro" id="IPR036397">
    <property type="entry name" value="RNaseH_sf"/>
</dbReference>
<evidence type="ECO:0000313" key="4">
    <source>
        <dbReference type="Proteomes" id="UP000015104"/>
    </source>
</evidence>
<dbReference type="Pfam" id="PF00665">
    <property type="entry name" value="rve"/>
    <property type="match status" value="1"/>
</dbReference>
<dbReference type="SUPFAM" id="SSF53098">
    <property type="entry name" value="Ribonuclease H-like"/>
    <property type="match status" value="1"/>
</dbReference>
<reference evidence="3" key="2">
    <citation type="submission" date="2016-04" db="UniProtKB">
        <authorList>
            <consortium name="EnsemblMetazoa"/>
        </authorList>
    </citation>
    <scope>IDENTIFICATION</scope>
</reference>
<name>A0A158P5I4_TETUR</name>
<dbReference type="PANTHER" id="PTHR37984">
    <property type="entry name" value="PROTEIN CBG26694"/>
    <property type="match status" value="1"/>
</dbReference>
<dbReference type="EnsemblMetazoa" id="tetur32g02367.1">
    <property type="protein sequence ID" value="tetur32g02367.1"/>
    <property type="gene ID" value="tetur32g02367"/>
</dbReference>
<evidence type="ECO:0000259" key="2">
    <source>
        <dbReference type="PROSITE" id="PS50994"/>
    </source>
</evidence>
<dbReference type="InterPro" id="IPR050951">
    <property type="entry name" value="Retrovirus_Pol_polyprotein"/>
</dbReference>
<dbReference type="InterPro" id="IPR012337">
    <property type="entry name" value="RNaseH-like_sf"/>
</dbReference>
<dbReference type="Pfam" id="PF22938">
    <property type="entry name" value="Integrase_p58_C"/>
    <property type="match status" value="1"/>
</dbReference>
<sequence length="564" mass="64365">MTTHINDYVKKCAVCQANKRGPLMLEAPLQSITSSHPFEKIGIDMLGLLPLSAGKQYIIVCTDYFTRWAETRSTKNQKATTIARFIIEQIMSRHGSPKIIISDQGRYFISNIIKEINYFLKTDHYLSSPYHPQTNGLVEKTNQTLTRMITHYVQENPRWDLVLPMITFAYNTANNTSTKASPFYLIYGREPKLPIDVAIERQQKPSNPYSVNKYVTFVEKQWPEIREMAMNFTNSAKESQKFRHDQDKDFEFFREGDKVMLKNDFKETKFSPLFKGPYVVEKRIGETTYEIRNLGEKADKKKAHINRLKKYYEPDKPNGSTTGRRITRSMTGNHREKKKSCCSGENAKTLLCLLLILNLFPSHLAFSIAPFINWKNSNKPIVKGQITHNIMIAIKAPCPEIKILTRRQAVIAPDDNAPEPVPYVRDSQLCPTDFACLALTSNGTLKLLKTEKQFNHIDIIEKNHGMAITQFCTLSPNCSNTNCTEIVKPPPEEVCPVCPVCPVCLTPKNLPDACAITRPPELLSDVKNLQRITEQVCQQTTELQFSNLSANYVRLKEGQKEQVS</sequence>
<evidence type="ECO:0000256" key="1">
    <source>
        <dbReference type="SAM" id="MobiDB-lite"/>
    </source>
</evidence>
<dbReference type="AlphaFoldDB" id="A0A158P5I4"/>
<dbReference type="InterPro" id="IPR054465">
    <property type="entry name" value="Integrase_p58-like_C"/>
</dbReference>